<feature type="transmembrane region" description="Helical" evidence="1">
    <location>
        <begin position="6"/>
        <end position="28"/>
    </location>
</feature>
<gene>
    <name evidence="2" type="ORF">B0T18DRAFT_395178</name>
</gene>
<dbReference type="AlphaFoldDB" id="A0AA40BRE4"/>
<protein>
    <submittedName>
        <fullName evidence="2">Uncharacterized protein</fullName>
    </submittedName>
</protein>
<accession>A0AA40BRE4</accession>
<comment type="caution">
    <text evidence="2">The sequence shown here is derived from an EMBL/GenBank/DDBJ whole genome shotgun (WGS) entry which is preliminary data.</text>
</comment>
<proteinExistence type="predicted"/>
<evidence type="ECO:0000313" key="2">
    <source>
        <dbReference type="EMBL" id="KAK0738977.1"/>
    </source>
</evidence>
<name>A0AA40BRE4_9PEZI</name>
<feature type="transmembrane region" description="Helical" evidence="1">
    <location>
        <begin position="49"/>
        <end position="72"/>
    </location>
</feature>
<dbReference type="Proteomes" id="UP001172155">
    <property type="component" value="Unassembled WGS sequence"/>
</dbReference>
<reference evidence="2" key="1">
    <citation type="submission" date="2023-06" db="EMBL/GenBank/DDBJ databases">
        <title>Genome-scale phylogeny and comparative genomics of the fungal order Sordariales.</title>
        <authorList>
            <consortium name="Lawrence Berkeley National Laboratory"/>
            <person name="Hensen N."/>
            <person name="Bonometti L."/>
            <person name="Westerberg I."/>
            <person name="Brannstrom I.O."/>
            <person name="Guillou S."/>
            <person name="Cros-Aarteil S."/>
            <person name="Calhoun S."/>
            <person name="Haridas S."/>
            <person name="Kuo A."/>
            <person name="Mondo S."/>
            <person name="Pangilinan J."/>
            <person name="Riley R."/>
            <person name="LaButti K."/>
            <person name="Andreopoulos B."/>
            <person name="Lipzen A."/>
            <person name="Chen C."/>
            <person name="Yanf M."/>
            <person name="Daum C."/>
            <person name="Ng V."/>
            <person name="Clum A."/>
            <person name="Steindorff A."/>
            <person name="Ohm R."/>
            <person name="Martin F."/>
            <person name="Silar P."/>
            <person name="Natvig D."/>
            <person name="Lalanne C."/>
            <person name="Gautier V."/>
            <person name="Ament-velasquez S.L."/>
            <person name="Kruys A."/>
            <person name="Hutchinson M.I."/>
            <person name="Powell A.J."/>
            <person name="Barry K."/>
            <person name="Miller A.N."/>
            <person name="Grigoriev I.V."/>
            <person name="Debuchy R."/>
            <person name="Gladieux P."/>
            <person name="Thoren M.H."/>
            <person name="Johannesson H."/>
        </authorList>
    </citation>
    <scope>NUCLEOTIDE SEQUENCE</scope>
    <source>
        <strain evidence="2">SMH3187-1</strain>
    </source>
</reference>
<sequence length="151" mass="16568">MENIEPFPVAIVGIVFSGVIYVAAIGWTASELLNERKPHVRRQAKKNPVLFLVYVIGYCLTAPFVALGIIIWKSGVISYFQKDGFTCCGIRCCCPSKEEEEETQASGYGGGLGDLEMGVVVQPPPQQHAWAVDIPPPPYVYLPPESQVKEI</sequence>
<keyword evidence="3" id="KW-1185">Reference proteome</keyword>
<keyword evidence="1" id="KW-1133">Transmembrane helix</keyword>
<evidence type="ECO:0000313" key="3">
    <source>
        <dbReference type="Proteomes" id="UP001172155"/>
    </source>
</evidence>
<dbReference type="EMBL" id="JAUKUD010000007">
    <property type="protein sequence ID" value="KAK0738977.1"/>
    <property type="molecule type" value="Genomic_DNA"/>
</dbReference>
<keyword evidence="1" id="KW-0812">Transmembrane</keyword>
<evidence type="ECO:0000256" key="1">
    <source>
        <dbReference type="SAM" id="Phobius"/>
    </source>
</evidence>
<organism evidence="2 3">
    <name type="scientific">Schizothecium vesticola</name>
    <dbReference type="NCBI Taxonomy" id="314040"/>
    <lineage>
        <taxon>Eukaryota</taxon>
        <taxon>Fungi</taxon>
        <taxon>Dikarya</taxon>
        <taxon>Ascomycota</taxon>
        <taxon>Pezizomycotina</taxon>
        <taxon>Sordariomycetes</taxon>
        <taxon>Sordariomycetidae</taxon>
        <taxon>Sordariales</taxon>
        <taxon>Schizotheciaceae</taxon>
        <taxon>Schizothecium</taxon>
    </lineage>
</organism>
<keyword evidence="1" id="KW-0472">Membrane</keyword>